<dbReference type="Gene3D" id="3.20.20.70">
    <property type="entry name" value="Aldolase class I"/>
    <property type="match status" value="1"/>
</dbReference>
<evidence type="ECO:0000313" key="7">
    <source>
        <dbReference type="Proteomes" id="UP000315226"/>
    </source>
</evidence>
<reference evidence="6 7" key="1">
    <citation type="submission" date="2019-06" db="EMBL/GenBank/DDBJ databases">
        <title>Whole genome shotgun sequence of Streptomyces gardneri NBRC 12865.</title>
        <authorList>
            <person name="Hosoyama A."/>
            <person name="Uohara A."/>
            <person name="Ohji S."/>
            <person name="Ichikawa N."/>
        </authorList>
    </citation>
    <scope>NUCLEOTIDE SEQUENCE [LARGE SCALE GENOMIC DNA]</scope>
    <source>
        <strain evidence="6 7">NBRC 12865</strain>
    </source>
</reference>
<evidence type="ECO:0000256" key="4">
    <source>
        <dbReference type="ARBA" id="ARBA00023239"/>
    </source>
</evidence>
<comment type="similarity">
    <text evidence="2">Belongs to the KHG/KDPG aldolase family.</text>
</comment>
<evidence type="ECO:0000256" key="1">
    <source>
        <dbReference type="ARBA" id="ARBA00004761"/>
    </source>
</evidence>
<proteinExistence type="inferred from homology"/>
<dbReference type="PROSITE" id="PS00160">
    <property type="entry name" value="ALDOLASE_KDPG_KHG_2"/>
    <property type="match status" value="1"/>
</dbReference>
<dbReference type="EMBL" id="BJMN01000006">
    <property type="protein sequence ID" value="GEB55435.1"/>
    <property type="molecule type" value="Genomic_DNA"/>
</dbReference>
<comment type="subunit">
    <text evidence="3">Homotrimer.</text>
</comment>
<dbReference type="InterPro" id="IPR031338">
    <property type="entry name" value="KDPG/KHG_AS_2"/>
</dbReference>
<sequence>MTTPYETAAPPAPGVAHEGLRAALAAAPVIAILRSTSATRFAEVTDTLRASGVRAAEFTLTTPGVLDALREYAADAPPGLALGAGTVTTPAEAHAAVEAGATYLITPTTSTEVIAEAVRLGVPVLPGAYTPTEILTAWRAGATMVKLFPAATGGPEYLRAVRAPLPDVPLVPTGGIGAADAPAYLAAGATALGVGSPLVGDACEGGSLAALAERAAAFLDGIRR</sequence>
<gene>
    <name evidence="6" type="primary">eda</name>
    <name evidence="6" type="ORF">SGA01_10400</name>
</gene>
<accession>A0A4Y3RCD7</accession>
<evidence type="ECO:0000256" key="3">
    <source>
        <dbReference type="ARBA" id="ARBA00011233"/>
    </source>
</evidence>
<dbReference type="GO" id="GO:0016829">
    <property type="term" value="F:lyase activity"/>
    <property type="evidence" value="ECO:0007669"/>
    <property type="project" value="UniProtKB-KW"/>
</dbReference>
<dbReference type="PANTHER" id="PTHR30246:SF1">
    <property type="entry name" value="2-DEHYDRO-3-DEOXY-6-PHOSPHOGALACTONATE ALDOLASE-RELATED"/>
    <property type="match status" value="1"/>
</dbReference>
<evidence type="ECO:0000256" key="2">
    <source>
        <dbReference type="ARBA" id="ARBA00006906"/>
    </source>
</evidence>
<dbReference type="InterPro" id="IPR013785">
    <property type="entry name" value="Aldolase_TIM"/>
</dbReference>
<evidence type="ECO:0000313" key="6">
    <source>
        <dbReference type="EMBL" id="GEB55435.1"/>
    </source>
</evidence>
<evidence type="ECO:0000256" key="5">
    <source>
        <dbReference type="ARBA" id="ARBA00023277"/>
    </source>
</evidence>
<comment type="caution">
    <text evidence="6">The sequence shown here is derived from an EMBL/GenBank/DDBJ whole genome shotgun (WGS) entry which is preliminary data.</text>
</comment>
<comment type="pathway">
    <text evidence="1">Carbohydrate acid metabolism.</text>
</comment>
<dbReference type="Pfam" id="PF01081">
    <property type="entry name" value="Aldolase"/>
    <property type="match status" value="1"/>
</dbReference>
<dbReference type="RefSeq" id="WP_229918308.1">
    <property type="nucleotide sequence ID" value="NZ_BJMN01000006.1"/>
</dbReference>
<dbReference type="PANTHER" id="PTHR30246">
    <property type="entry name" value="2-KETO-3-DEOXY-6-PHOSPHOGLUCONATE ALDOLASE"/>
    <property type="match status" value="1"/>
</dbReference>
<dbReference type="CDD" id="cd00452">
    <property type="entry name" value="KDPG_aldolase"/>
    <property type="match status" value="1"/>
</dbReference>
<keyword evidence="4" id="KW-0456">Lyase</keyword>
<dbReference type="NCBIfam" id="TIGR01182">
    <property type="entry name" value="eda"/>
    <property type="match status" value="1"/>
</dbReference>
<keyword evidence="7" id="KW-1185">Reference proteome</keyword>
<dbReference type="SUPFAM" id="SSF51569">
    <property type="entry name" value="Aldolase"/>
    <property type="match status" value="1"/>
</dbReference>
<dbReference type="InterPro" id="IPR000887">
    <property type="entry name" value="Aldlse_KDPG_KHG"/>
</dbReference>
<name>A0A4Y3RCD7_9ACTN</name>
<keyword evidence="5" id="KW-0119">Carbohydrate metabolism</keyword>
<organism evidence="6 7">
    <name type="scientific">Streptomyces gardneri</name>
    <dbReference type="NCBI Taxonomy" id="66892"/>
    <lineage>
        <taxon>Bacteria</taxon>
        <taxon>Bacillati</taxon>
        <taxon>Actinomycetota</taxon>
        <taxon>Actinomycetes</taxon>
        <taxon>Kitasatosporales</taxon>
        <taxon>Streptomycetaceae</taxon>
        <taxon>Streptomyces</taxon>
    </lineage>
</organism>
<protein>
    <submittedName>
        <fullName evidence="6">2-dehydro-3-deoxy-phosphogluconate aldolase</fullName>
    </submittedName>
</protein>
<dbReference type="Proteomes" id="UP000315226">
    <property type="component" value="Unassembled WGS sequence"/>
</dbReference>
<dbReference type="AlphaFoldDB" id="A0A4Y3RCD7"/>